<dbReference type="EMBL" id="MKKU01000046">
    <property type="protein sequence ID" value="RNF26347.1"/>
    <property type="molecule type" value="Genomic_DNA"/>
</dbReference>
<evidence type="ECO:0000313" key="4">
    <source>
        <dbReference type="Proteomes" id="UP000284403"/>
    </source>
</evidence>
<evidence type="ECO:0000256" key="1">
    <source>
        <dbReference type="SAM" id="MobiDB-lite"/>
    </source>
</evidence>
<evidence type="ECO:0000256" key="2">
    <source>
        <dbReference type="SAM" id="SignalP"/>
    </source>
</evidence>
<name>A0A422Q8U1_9TRYP</name>
<gene>
    <name evidence="3" type="ORF">Tco025E_01548</name>
</gene>
<evidence type="ECO:0000313" key="3">
    <source>
        <dbReference type="EMBL" id="RNF26347.1"/>
    </source>
</evidence>
<organism evidence="3 4">
    <name type="scientific">Trypanosoma conorhini</name>
    <dbReference type="NCBI Taxonomy" id="83891"/>
    <lineage>
        <taxon>Eukaryota</taxon>
        <taxon>Discoba</taxon>
        <taxon>Euglenozoa</taxon>
        <taxon>Kinetoplastea</taxon>
        <taxon>Metakinetoplastina</taxon>
        <taxon>Trypanosomatida</taxon>
        <taxon>Trypanosomatidae</taxon>
        <taxon>Trypanosoma</taxon>
    </lineage>
</organism>
<keyword evidence="2" id="KW-0732">Signal</keyword>
<dbReference type="GeneID" id="40315159"/>
<dbReference type="Proteomes" id="UP000284403">
    <property type="component" value="Unassembled WGS sequence"/>
</dbReference>
<comment type="caution">
    <text evidence="3">The sequence shown here is derived from an EMBL/GenBank/DDBJ whole genome shotgun (WGS) entry which is preliminary data.</text>
</comment>
<feature type="region of interest" description="Disordered" evidence="1">
    <location>
        <begin position="69"/>
        <end position="88"/>
    </location>
</feature>
<accession>A0A422Q8U1</accession>
<proteinExistence type="predicted"/>
<dbReference type="RefSeq" id="XP_029231553.1">
    <property type="nucleotide sequence ID" value="XM_029368486.1"/>
</dbReference>
<feature type="chain" id="PRO_5018997413" evidence="2">
    <location>
        <begin position="30"/>
        <end position="253"/>
    </location>
</feature>
<keyword evidence="4" id="KW-1185">Reference proteome</keyword>
<reference evidence="3 4" key="1">
    <citation type="journal article" date="2018" name="BMC Genomics">
        <title>Genomic comparison of Trypanosoma conorhini and Trypanosoma rangeli to Trypanosoma cruzi strains of high and low virulence.</title>
        <authorList>
            <person name="Bradwell K.R."/>
            <person name="Koparde V.N."/>
            <person name="Matveyev A.V."/>
            <person name="Serrano M.G."/>
            <person name="Alves J.M."/>
            <person name="Parikh H."/>
            <person name="Huang B."/>
            <person name="Lee V."/>
            <person name="Espinosa-Alvarez O."/>
            <person name="Ortiz P.A."/>
            <person name="Costa-Martins A.G."/>
            <person name="Teixeira M.M."/>
            <person name="Buck G.A."/>
        </authorList>
    </citation>
    <scope>NUCLEOTIDE SEQUENCE [LARGE SCALE GENOMIC DNA]</scope>
    <source>
        <strain evidence="3 4">025E</strain>
    </source>
</reference>
<protein>
    <submittedName>
        <fullName evidence="3">Uncharacterized protein</fullName>
    </submittedName>
</protein>
<sequence length="253" mass="27151">MKAAGWPNRLHAQLSSAFVLFLHPTPTPAHSTARTSPHTVLRTVINKYTCKSPSGRGAPVVVADAGQNTSRRNRWPHGGQGTRRHAQRGEAPIHAGDGIAYDGVSAKLMQDCRGLAHPRWSPPRRRHRGPPPLLLTLPPALLAGFCCCCFARPSSLEFADVATRSLLKASLCSNRWSKMFSHDSCIFCGRSAAGCCGIDKFRMSGGFQSKTAATAPLAFVNLQQPLVLPGVRRDAGRVRLGHAKSATARAACS</sequence>
<feature type="signal peptide" evidence="2">
    <location>
        <begin position="1"/>
        <end position="29"/>
    </location>
</feature>
<dbReference type="AlphaFoldDB" id="A0A422Q8U1"/>